<evidence type="ECO:0000256" key="3">
    <source>
        <dbReference type="ARBA" id="ARBA00022448"/>
    </source>
</evidence>
<evidence type="ECO:0000256" key="10">
    <source>
        <dbReference type="ARBA" id="ARBA00030956"/>
    </source>
</evidence>
<dbReference type="PANTHER" id="PTHR30181">
    <property type="entry name" value="MANNITOL PERMEASE IIC COMPONENT"/>
    <property type="match status" value="1"/>
</dbReference>
<dbReference type="EMBL" id="CP019699">
    <property type="protein sequence ID" value="AQS56435.1"/>
    <property type="molecule type" value="Genomic_DNA"/>
</dbReference>
<evidence type="ECO:0000256" key="7">
    <source>
        <dbReference type="ARBA" id="ARBA00022683"/>
    </source>
</evidence>
<dbReference type="AlphaFoldDB" id="A0A1U9K8Q5"/>
<evidence type="ECO:0000256" key="2">
    <source>
        <dbReference type="ARBA" id="ARBA00014783"/>
    </source>
</evidence>
<keyword evidence="4" id="KW-0597">Phosphoprotein</keyword>
<evidence type="ECO:0000256" key="11">
    <source>
        <dbReference type="ARBA" id="ARBA00030962"/>
    </source>
</evidence>
<dbReference type="Proteomes" id="UP000188603">
    <property type="component" value="Chromosome"/>
</dbReference>
<evidence type="ECO:0000256" key="8">
    <source>
        <dbReference type="ARBA" id="ARBA00022777"/>
    </source>
</evidence>
<dbReference type="PANTHER" id="PTHR30181:SF2">
    <property type="entry name" value="PTS SYSTEM MANNITOL-SPECIFIC EIICBA COMPONENT"/>
    <property type="match status" value="1"/>
</dbReference>
<dbReference type="SUPFAM" id="SSF55804">
    <property type="entry name" value="Phoshotransferase/anion transport protein"/>
    <property type="match status" value="1"/>
</dbReference>
<dbReference type="CDD" id="cd00211">
    <property type="entry name" value="PTS_IIA_fru"/>
    <property type="match status" value="1"/>
</dbReference>
<dbReference type="InterPro" id="IPR002178">
    <property type="entry name" value="PTS_EIIA_type-2_dom"/>
</dbReference>
<dbReference type="STRING" id="1471761.B0W44_12375"/>
<dbReference type="PROSITE" id="PS51094">
    <property type="entry name" value="PTS_EIIA_TYPE_2"/>
    <property type="match status" value="1"/>
</dbReference>
<dbReference type="GO" id="GO:0009401">
    <property type="term" value="P:phosphoenolpyruvate-dependent sugar phosphotransferase system"/>
    <property type="evidence" value="ECO:0007669"/>
    <property type="project" value="UniProtKB-KW"/>
</dbReference>
<gene>
    <name evidence="13" type="ORF">B0W44_12375</name>
</gene>
<dbReference type="GO" id="GO:0090563">
    <property type="term" value="F:protein-phosphocysteine-sugar phosphotransferase activity"/>
    <property type="evidence" value="ECO:0007669"/>
    <property type="project" value="TreeGrafter"/>
</dbReference>
<evidence type="ECO:0000256" key="9">
    <source>
        <dbReference type="ARBA" id="ARBA00029908"/>
    </source>
</evidence>
<sequence>MSLSILTEKNITMRAKAASREEAIREAGDVLVQNGYVEPAYVEKMLERERVTTTYMGNLLAIPHGTEDAKANIKASGISVLLFEQPVDWDGHDVRLVIGIAGKGNEHLDVLSKIAILCSKEENVRKLLQIQSADEVLRFFSEGNAT</sequence>
<evidence type="ECO:0000256" key="1">
    <source>
        <dbReference type="ARBA" id="ARBA00002434"/>
    </source>
</evidence>
<evidence type="ECO:0000256" key="6">
    <source>
        <dbReference type="ARBA" id="ARBA00022679"/>
    </source>
</evidence>
<keyword evidence="8" id="KW-0418">Kinase</keyword>
<name>A0A1U9K8Q5_9BACL</name>
<evidence type="ECO:0000313" key="13">
    <source>
        <dbReference type="EMBL" id="AQS56435.1"/>
    </source>
</evidence>
<evidence type="ECO:0000313" key="14">
    <source>
        <dbReference type="Proteomes" id="UP000188603"/>
    </source>
</evidence>
<dbReference type="Pfam" id="PF00359">
    <property type="entry name" value="PTS_EIIA_2"/>
    <property type="match status" value="1"/>
</dbReference>
<dbReference type="RefSeq" id="WP_077720298.1">
    <property type="nucleotide sequence ID" value="NZ_CP019699.1"/>
</dbReference>
<evidence type="ECO:0000256" key="5">
    <source>
        <dbReference type="ARBA" id="ARBA00022597"/>
    </source>
</evidence>
<dbReference type="Gene3D" id="3.40.930.10">
    <property type="entry name" value="Mannitol-specific EII, Chain A"/>
    <property type="match status" value="1"/>
</dbReference>
<evidence type="ECO:0000256" key="4">
    <source>
        <dbReference type="ARBA" id="ARBA00022553"/>
    </source>
</evidence>
<feature type="domain" description="PTS EIIA type-2" evidence="12">
    <location>
        <begin position="4"/>
        <end position="143"/>
    </location>
</feature>
<keyword evidence="6" id="KW-0808">Transferase</keyword>
<comment type="function">
    <text evidence="1">The phosphoenolpyruvate-dependent sugar phosphotransferase system (sugar PTS), a major carbohydrate active transport system, catalyzes the phosphorylation of incoming sugar substrates concomitantly with their translocation across the cell membrane. The enzyme II CmtAB PTS system is involved in D-mannitol transport.</text>
</comment>
<dbReference type="GO" id="GO:0005886">
    <property type="term" value="C:plasma membrane"/>
    <property type="evidence" value="ECO:0007669"/>
    <property type="project" value="TreeGrafter"/>
</dbReference>
<reference evidence="13 14" key="1">
    <citation type="journal article" date="2015" name="Int. J. Syst. Evol. Microbiol.">
        <title>Novibacillus thermophilus gen. nov., sp. nov., a Gram-staining-negative and moderately thermophilic member of the family Thermoactinomycetaceae.</title>
        <authorList>
            <person name="Yang G."/>
            <person name="Chen J."/>
            <person name="Zhou S."/>
        </authorList>
    </citation>
    <scope>NUCLEOTIDE SEQUENCE [LARGE SCALE GENOMIC DNA]</scope>
    <source>
        <strain evidence="13 14">SG-1</strain>
    </source>
</reference>
<dbReference type="GO" id="GO:0016301">
    <property type="term" value="F:kinase activity"/>
    <property type="evidence" value="ECO:0007669"/>
    <property type="project" value="UniProtKB-KW"/>
</dbReference>
<dbReference type="PROSITE" id="PS00372">
    <property type="entry name" value="PTS_EIIA_TYPE_2_HIS"/>
    <property type="match status" value="1"/>
</dbReference>
<dbReference type="OrthoDB" id="1640042at2"/>
<dbReference type="KEGG" id="ntr:B0W44_12375"/>
<keyword evidence="3" id="KW-0813">Transport</keyword>
<proteinExistence type="predicted"/>
<protein>
    <recommendedName>
        <fullName evidence="2">Mannitol-specific phosphotransferase enzyme IIA component</fullName>
    </recommendedName>
    <alternativeName>
        <fullName evidence="10">EIIA</fullName>
    </alternativeName>
    <alternativeName>
        <fullName evidence="11">EIII</fullName>
    </alternativeName>
    <alternativeName>
        <fullName evidence="9">PTS system mannitol-specific EIIA component</fullName>
    </alternativeName>
</protein>
<keyword evidence="14" id="KW-1185">Reference proteome</keyword>
<keyword evidence="7" id="KW-0598">Phosphotransferase system</keyword>
<evidence type="ECO:0000259" key="12">
    <source>
        <dbReference type="PROSITE" id="PS51094"/>
    </source>
</evidence>
<organism evidence="13 14">
    <name type="scientific">Novibacillus thermophilus</name>
    <dbReference type="NCBI Taxonomy" id="1471761"/>
    <lineage>
        <taxon>Bacteria</taxon>
        <taxon>Bacillati</taxon>
        <taxon>Bacillota</taxon>
        <taxon>Bacilli</taxon>
        <taxon>Bacillales</taxon>
        <taxon>Thermoactinomycetaceae</taxon>
        <taxon>Novibacillus</taxon>
    </lineage>
</organism>
<dbReference type="InterPro" id="IPR050893">
    <property type="entry name" value="Sugar_PTS"/>
</dbReference>
<keyword evidence="5" id="KW-0762">Sugar transport</keyword>
<dbReference type="InterPro" id="IPR016152">
    <property type="entry name" value="PTrfase/Anion_transptr"/>
</dbReference>
<accession>A0A1U9K8Q5</accession>